<dbReference type="Proteomes" id="UP000838821">
    <property type="component" value="Unassembled WGS sequence"/>
</dbReference>
<feature type="domain" description="SGNH hydrolase-type esterase" evidence="1">
    <location>
        <begin position="158"/>
        <end position="324"/>
    </location>
</feature>
<dbReference type="InterPro" id="IPR036514">
    <property type="entry name" value="SGNH_hydro_sf"/>
</dbReference>
<evidence type="ECO:0000313" key="3">
    <source>
        <dbReference type="Proteomes" id="UP000838821"/>
    </source>
</evidence>
<organism evidence="2 3">
    <name type="scientific">Paenibacillus allorhizoplanae</name>
    <dbReference type="NCBI Taxonomy" id="2905648"/>
    <lineage>
        <taxon>Bacteria</taxon>
        <taxon>Bacillati</taxon>
        <taxon>Bacillota</taxon>
        <taxon>Bacilli</taxon>
        <taxon>Bacillales</taxon>
        <taxon>Paenibacillaceae</taxon>
        <taxon>Paenibacillus</taxon>
    </lineage>
</organism>
<gene>
    <name evidence="2" type="ORF">PAECIP111891_06025</name>
</gene>
<name>A0ABM9CYD2_9BACL</name>
<reference evidence="2" key="1">
    <citation type="submission" date="2022-01" db="EMBL/GenBank/DDBJ databases">
        <authorList>
            <person name="Criscuolo A."/>
        </authorList>
    </citation>
    <scope>NUCLEOTIDE SEQUENCE</scope>
    <source>
        <strain evidence="2">CIP111891</strain>
    </source>
</reference>
<dbReference type="InterPro" id="IPR013830">
    <property type="entry name" value="SGNH_hydro"/>
</dbReference>
<dbReference type="SUPFAM" id="SSF52266">
    <property type="entry name" value="SGNH hydrolase"/>
    <property type="match status" value="1"/>
</dbReference>
<evidence type="ECO:0000313" key="2">
    <source>
        <dbReference type="EMBL" id="CAH1226904.1"/>
    </source>
</evidence>
<comment type="caution">
    <text evidence="2">The sequence shown here is derived from an EMBL/GenBank/DDBJ whole genome shotgun (WGS) entry which is preliminary data.</text>
</comment>
<dbReference type="RefSeq" id="WP_236292184.1">
    <property type="nucleotide sequence ID" value="NZ_CAKMMW010000027.1"/>
</dbReference>
<accession>A0ABM9CYD2</accession>
<dbReference type="EMBL" id="CAKMMW010000027">
    <property type="protein sequence ID" value="CAH1226904.1"/>
    <property type="molecule type" value="Genomic_DNA"/>
</dbReference>
<dbReference type="PANTHER" id="PTHR30383">
    <property type="entry name" value="THIOESTERASE 1/PROTEASE 1/LYSOPHOSPHOLIPASE L1"/>
    <property type="match status" value="1"/>
</dbReference>
<dbReference type="PANTHER" id="PTHR30383:SF5">
    <property type="entry name" value="SGNH HYDROLASE-TYPE ESTERASE DOMAIN-CONTAINING PROTEIN"/>
    <property type="match status" value="1"/>
</dbReference>
<dbReference type="Gene3D" id="3.40.50.1110">
    <property type="entry name" value="SGNH hydrolase"/>
    <property type="match status" value="1"/>
</dbReference>
<protein>
    <recommendedName>
        <fullName evidence="1">SGNH hydrolase-type esterase domain-containing protein</fullName>
    </recommendedName>
</protein>
<keyword evidence="3" id="KW-1185">Reference proteome</keyword>
<dbReference type="InterPro" id="IPR051532">
    <property type="entry name" value="Ester_Hydrolysis_Enzymes"/>
</dbReference>
<sequence>MQFESIELHNVAEAEENKLTHGLTLQRYPKAVREAMSERGGFVSQQASGCEIRFVTNSQNVRISLTAVEGDGEVMVYQGDFYHSQYTLRSGVQHTLHLVQRLDTSKVNLDSIKKKRFAPQVWRVITGRYAVRFHGIEVFNDSVRPPLPDEVPAVRWLAYGSSITHGSSAVHNYNAYVHKAAQRLGIDVMNMGLSGACMCEPQVANYLSSRTDWDLATLEIGVNMRTSYSPEQFRERAEYLIQSMCSKHPNKPVVVITIFLNASTYDSSETTVGQNQAAFNAILREIVASSKYPKLYLLEGNEILTDFAGLTCDLIHPSDYGHELMGENLSRLLRPILEK</sequence>
<proteinExistence type="predicted"/>
<dbReference type="Pfam" id="PF13472">
    <property type="entry name" value="Lipase_GDSL_2"/>
    <property type="match status" value="1"/>
</dbReference>
<evidence type="ECO:0000259" key="1">
    <source>
        <dbReference type="Pfam" id="PF13472"/>
    </source>
</evidence>